<organism evidence="3 4">
    <name type="scientific">Epicoccum nigrum</name>
    <name type="common">Soil fungus</name>
    <name type="synonym">Epicoccum purpurascens</name>
    <dbReference type="NCBI Taxonomy" id="105696"/>
    <lineage>
        <taxon>Eukaryota</taxon>
        <taxon>Fungi</taxon>
        <taxon>Dikarya</taxon>
        <taxon>Ascomycota</taxon>
        <taxon>Pezizomycotina</taxon>
        <taxon>Dothideomycetes</taxon>
        <taxon>Pleosporomycetidae</taxon>
        <taxon>Pleosporales</taxon>
        <taxon>Pleosporineae</taxon>
        <taxon>Didymellaceae</taxon>
        <taxon>Epicoccum</taxon>
    </lineage>
</organism>
<proteinExistence type="predicted"/>
<feature type="transmembrane region" description="Helical" evidence="1">
    <location>
        <begin position="150"/>
        <end position="171"/>
    </location>
</feature>
<dbReference type="InParanoid" id="A0A1Y2M678"/>
<name>A0A1Y2M678_EPING</name>
<dbReference type="EMBL" id="KZ107840">
    <property type="protein sequence ID" value="OSS51615.1"/>
    <property type="molecule type" value="Genomic_DNA"/>
</dbReference>
<keyword evidence="1" id="KW-1133">Transmembrane helix</keyword>
<evidence type="ECO:0000313" key="3">
    <source>
        <dbReference type="EMBL" id="OSS51615.1"/>
    </source>
</evidence>
<keyword evidence="1" id="KW-0472">Membrane</keyword>
<dbReference type="Proteomes" id="UP000193240">
    <property type="component" value="Unassembled WGS sequence"/>
</dbReference>
<keyword evidence="2" id="KW-0732">Signal</keyword>
<evidence type="ECO:0000256" key="1">
    <source>
        <dbReference type="SAM" id="Phobius"/>
    </source>
</evidence>
<dbReference type="AlphaFoldDB" id="A0A1Y2M678"/>
<feature type="chain" id="PRO_5013367998" evidence="2">
    <location>
        <begin position="21"/>
        <end position="196"/>
    </location>
</feature>
<feature type="signal peptide" evidence="2">
    <location>
        <begin position="1"/>
        <end position="20"/>
    </location>
</feature>
<evidence type="ECO:0000313" key="4">
    <source>
        <dbReference type="Proteomes" id="UP000193240"/>
    </source>
</evidence>
<accession>A0A1Y2M678</accession>
<keyword evidence="1" id="KW-0812">Transmembrane</keyword>
<evidence type="ECO:0000256" key="2">
    <source>
        <dbReference type="SAM" id="SignalP"/>
    </source>
</evidence>
<protein>
    <submittedName>
        <fullName evidence="3">Uncharacterized protein</fullName>
    </submittedName>
</protein>
<gene>
    <name evidence="3" type="ORF">B5807_03704</name>
</gene>
<reference evidence="3 4" key="1">
    <citation type="journal article" date="2017" name="Genome Announc.">
        <title>Genome sequence of the saprophytic ascomycete Epicoccum nigrum ICMP 19927 strain isolated from New Zealand.</title>
        <authorList>
            <person name="Fokin M."/>
            <person name="Fleetwood D."/>
            <person name="Weir B.S."/>
            <person name="Villas-Boas S.G."/>
        </authorList>
    </citation>
    <scope>NUCLEOTIDE SEQUENCE [LARGE SCALE GENOMIC DNA]</scope>
    <source>
        <strain evidence="3 4">ICMP 19927</strain>
    </source>
</reference>
<keyword evidence="4" id="KW-1185">Reference proteome</keyword>
<sequence>MLGRLAVLLLIARLILLANALDTGISIIAYDDLVCHDDSDQGSISTGSLVTDGTCTSLVRKGPAAFRVANPNKLFTSCRVNVYPASDSGEKPCSGSPVAAGEAGTTDDGRCFAYTGYSHYTVDGCDSTWVKVQTDAAAKERAHTLKLRGVIAGTTLAVFFVVVAGATWVVLRARRKREMDAHGKVEVIELEERERR</sequence>